<keyword evidence="4" id="KW-1185">Reference proteome</keyword>
<evidence type="ECO:0000313" key="3">
    <source>
        <dbReference type="EMBL" id="ABX41791.1"/>
    </source>
</evidence>
<sequence length="511" mass="55720">MSFVDKDLLSIQEARILMESARDARNTMLTFPQERLDLIVDVLAAAAKEIAEELAVMSAEETGYGRFQDKYVKNRFVCDYLPKRLKAMKCVGFLNENTQLKTMDVGVPVGVLVALAPPVSPVSTALYNVLVAVKSGNPIVIAPHERARKVTGKLLDRLLEAGKCYGLPEGAIGYLKTVTRPGALELIHHPAAAMIINTGVPELSSEASKSGKPYIYGGTGNGPVFIERTADVRKAVEDIIASRTFDYGIVSAAEQYMVVDSLIAAEVKAEMLRNGAYFMNEEEEKKLIDLLNLTSGKADTEIMGRPAEELAKRAGFMVPNTTTVLVSEQKYISDRNPFAKELLCPVLAYYIENDWMHACEKCMSLLVNESHGHTLVIHSRDEEVIGQFALKKPVGRVLVNTPATLGSMGATTNLFPAMTLGSITAGAGITADNVSPMNFIYIRKVGYGVRGVQEFLGSVEKTSSGYAKAPETIRNNALETNKVNAFETSKGMEDARDLLKQILQALSKELD</sequence>
<dbReference type="AlphaFoldDB" id="A9KPC9"/>
<dbReference type="KEGG" id="cpy:Cphy_1416"/>
<dbReference type="InterPro" id="IPR015590">
    <property type="entry name" value="Aldehyde_DH_dom"/>
</dbReference>
<dbReference type="InterPro" id="IPR016162">
    <property type="entry name" value="Ald_DH_N"/>
</dbReference>
<reference evidence="4" key="1">
    <citation type="submission" date="2007-11" db="EMBL/GenBank/DDBJ databases">
        <title>Complete genome sequence of Clostridium phytofermentans ISDg.</title>
        <authorList>
            <person name="Leschine S.B."/>
            <person name="Warnick T.A."/>
            <person name="Blanchard J.L."/>
            <person name="Schnell D.J."/>
            <person name="Petit E.L."/>
            <person name="LaTouf W.G."/>
            <person name="Copeland A."/>
            <person name="Lucas S."/>
            <person name="Lapidus A."/>
            <person name="Barry K."/>
            <person name="Glavina del Rio T."/>
            <person name="Dalin E."/>
            <person name="Tice H."/>
            <person name="Pitluck S."/>
            <person name="Kiss H."/>
            <person name="Brettin T."/>
            <person name="Bruce D."/>
            <person name="Detter J.C."/>
            <person name="Han C."/>
            <person name="Kuske C."/>
            <person name="Schmutz J."/>
            <person name="Larimer F."/>
            <person name="Land M."/>
            <person name="Hauser L."/>
            <person name="Kyrpides N."/>
            <person name="Kim E.A."/>
            <person name="Richardson P."/>
        </authorList>
    </citation>
    <scope>NUCLEOTIDE SEQUENCE [LARGE SCALE GENOMIC DNA]</scope>
    <source>
        <strain evidence="4">ATCC 700394 / DSM 18823 / ISDg</strain>
    </source>
</reference>
<name>A9KPC9_LACP7</name>
<evidence type="ECO:0000259" key="2">
    <source>
        <dbReference type="Pfam" id="PF00171"/>
    </source>
</evidence>
<evidence type="ECO:0000256" key="1">
    <source>
        <dbReference type="ARBA" id="ARBA00023002"/>
    </source>
</evidence>
<keyword evidence="1" id="KW-0560">Oxidoreductase</keyword>
<proteinExistence type="predicted"/>
<dbReference type="GO" id="GO:0016620">
    <property type="term" value="F:oxidoreductase activity, acting on the aldehyde or oxo group of donors, NAD or NADP as acceptor"/>
    <property type="evidence" value="ECO:0007669"/>
    <property type="project" value="InterPro"/>
</dbReference>
<dbReference type="InterPro" id="IPR016163">
    <property type="entry name" value="Ald_DH_C"/>
</dbReference>
<protein>
    <submittedName>
        <fullName evidence="3">Aldehyde dehydrogenase family protein</fullName>
    </submittedName>
</protein>
<feature type="domain" description="Aldehyde dehydrogenase" evidence="2">
    <location>
        <begin position="13"/>
        <end position="273"/>
    </location>
</feature>
<dbReference type="Proteomes" id="UP000000370">
    <property type="component" value="Chromosome"/>
</dbReference>
<dbReference type="SUPFAM" id="SSF53720">
    <property type="entry name" value="ALDH-like"/>
    <property type="match status" value="1"/>
</dbReference>
<gene>
    <name evidence="3" type="ordered locus">Cphy_1416</name>
</gene>
<dbReference type="eggNOG" id="COG1012">
    <property type="taxonomic scope" value="Bacteria"/>
</dbReference>
<dbReference type="InterPro" id="IPR016161">
    <property type="entry name" value="Ald_DH/histidinol_DH"/>
</dbReference>
<organism evidence="3 4">
    <name type="scientific">Lachnoclostridium phytofermentans (strain ATCC 700394 / DSM 18823 / ISDg)</name>
    <name type="common">Clostridium phytofermentans</name>
    <dbReference type="NCBI Taxonomy" id="357809"/>
    <lineage>
        <taxon>Bacteria</taxon>
        <taxon>Bacillati</taxon>
        <taxon>Bacillota</taxon>
        <taxon>Clostridia</taxon>
        <taxon>Lachnospirales</taxon>
        <taxon>Lachnospiraceae</taxon>
    </lineage>
</organism>
<dbReference type="HOGENOM" id="CLU_028794_3_1_9"/>
<dbReference type="RefSeq" id="WP_012199445.1">
    <property type="nucleotide sequence ID" value="NC_010001.1"/>
</dbReference>
<dbReference type="OrthoDB" id="9804734at2"/>
<accession>A9KPC9</accession>
<dbReference type="Gene3D" id="3.40.309.10">
    <property type="entry name" value="Aldehyde Dehydrogenase, Chain A, domain 2"/>
    <property type="match status" value="1"/>
</dbReference>
<dbReference type="STRING" id="357809.Cphy_1416"/>
<dbReference type="Pfam" id="PF00171">
    <property type="entry name" value="Aldedh"/>
    <property type="match status" value="1"/>
</dbReference>
<dbReference type="PANTHER" id="PTHR11699">
    <property type="entry name" value="ALDEHYDE DEHYDROGENASE-RELATED"/>
    <property type="match status" value="1"/>
</dbReference>
<dbReference type="CDD" id="cd07122">
    <property type="entry name" value="ALDH_F20_ACDH"/>
    <property type="match status" value="1"/>
</dbReference>
<evidence type="ECO:0000313" key="4">
    <source>
        <dbReference type="Proteomes" id="UP000000370"/>
    </source>
</evidence>
<dbReference type="EMBL" id="CP000885">
    <property type="protein sequence ID" value="ABX41791.1"/>
    <property type="molecule type" value="Genomic_DNA"/>
</dbReference>
<dbReference type="Gene3D" id="3.40.605.10">
    <property type="entry name" value="Aldehyde Dehydrogenase, Chain A, domain 1"/>
    <property type="match status" value="1"/>
</dbReference>